<feature type="region of interest" description="Disordered" evidence="1">
    <location>
        <begin position="1084"/>
        <end position="1139"/>
    </location>
</feature>
<feature type="compositionally biased region" description="Polar residues" evidence="1">
    <location>
        <begin position="1015"/>
        <end position="1028"/>
    </location>
</feature>
<feature type="compositionally biased region" description="Polar residues" evidence="1">
    <location>
        <begin position="580"/>
        <end position="606"/>
    </location>
</feature>
<protein>
    <submittedName>
        <fullName evidence="4">Glutamine and serine-rich protein 1 isoform X1</fullName>
    </submittedName>
</protein>
<dbReference type="RefSeq" id="XP_033783956.1">
    <property type="nucleotide sequence ID" value="XM_033928065.1"/>
</dbReference>
<feature type="compositionally biased region" description="Basic residues" evidence="1">
    <location>
        <begin position="1627"/>
        <end position="1638"/>
    </location>
</feature>
<organism evidence="3 4">
    <name type="scientific">Geotrypetes seraphini</name>
    <name type="common">Gaboon caecilian</name>
    <name type="synonym">Caecilia seraphini</name>
    <dbReference type="NCBI Taxonomy" id="260995"/>
    <lineage>
        <taxon>Eukaryota</taxon>
        <taxon>Metazoa</taxon>
        <taxon>Chordata</taxon>
        <taxon>Craniata</taxon>
        <taxon>Vertebrata</taxon>
        <taxon>Euteleostomi</taxon>
        <taxon>Amphibia</taxon>
        <taxon>Gymnophiona</taxon>
        <taxon>Geotrypetes</taxon>
    </lineage>
</organism>
<feature type="compositionally biased region" description="Low complexity" evidence="1">
    <location>
        <begin position="570"/>
        <end position="579"/>
    </location>
</feature>
<dbReference type="PANTHER" id="PTHR14709:SF2">
    <property type="entry name" value="GLUTAMINE AND SERINE-RICH PROTEIN 1"/>
    <property type="match status" value="1"/>
</dbReference>
<feature type="compositionally biased region" description="Low complexity" evidence="1">
    <location>
        <begin position="914"/>
        <end position="928"/>
    </location>
</feature>
<reference evidence="4" key="1">
    <citation type="submission" date="2025-08" db="UniProtKB">
        <authorList>
            <consortium name="RefSeq"/>
        </authorList>
    </citation>
    <scope>IDENTIFICATION</scope>
</reference>
<dbReference type="KEGG" id="gsh:117352050"/>
<feature type="region of interest" description="Disordered" evidence="1">
    <location>
        <begin position="1"/>
        <end position="22"/>
    </location>
</feature>
<feature type="compositionally biased region" description="Polar residues" evidence="1">
    <location>
        <begin position="996"/>
        <end position="1008"/>
    </location>
</feature>
<gene>
    <name evidence="4" type="primary">QSER1</name>
</gene>
<feature type="region of interest" description="Disordered" evidence="1">
    <location>
        <begin position="1224"/>
        <end position="1267"/>
    </location>
</feature>
<feature type="compositionally biased region" description="Polar residues" evidence="1">
    <location>
        <begin position="454"/>
        <end position="471"/>
    </location>
</feature>
<dbReference type="Proteomes" id="UP000515159">
    <property type="component" value="Chromosome 19"/>
</dbReference>
<sequence>MDRNYPTSSFSEQPPPAGQTSAAGWAFERGASAVKASLNYGAETDLLHRQAYTVSQLPGYATTHHPTGLSGIFDTSIHDAVNNTTETSVMNFLTAIESRTAQAAASGTSLLPQFRAASWQTGMHSSTELFVTGTLPTSGTFPPTSALSAYQHPNTFTSRNFVTTPSLTLQDATSNGLLPHDSLLQIKASPGTVPTALAFDRLGSAVLSASIPPQSSTYRSAQESAPHLLQPQFSLLPSALGGVQQASQPFNTSIFTGSTSSLERALQRECSVIKHHQRPSSTQSVQAQLTVPQHSLPTFLSSGISFQERQSILTCSPLGDVTQMSNGGPYQKTSQVSVELTQSYPSVIPSPGYPLSSTKAKNCAVKQPPRSSKNPKPQSIASPMQTPSYTKSALNQSSVTTSQAQIHEVAQIPSLLSVSQSPIIPSVSHGQVFTSSKSDTLPSLYKTLTSFSVPSQTITSDSPTLSYSAGQQHVPPSITDENYSEQTRDMSSANQSQSYSSSISQGLSPVSQSQVSYSSQSQVLPAVSPSESYTSGPSPSLPFSSQVQHLSTSSPTQNFISVCTSQSTSIQKSSSPQSQKFLSPAQSNFTSPGHSQTSLQNRPTSNKESHTKRKNLFASTKHDNEFPVQELQALQQASLDPTTQTLVESEIVGHEATYSVSKADDRFSQSVIRSNSRLEDQAVGLTLQACKKDERMTHLTQQVDHINVHSHDIKKAINPMETLQGNVAAKELSPEQPVVHKAHESKIPEHQNQIIQDHATRHAQQLQLPSTQELLESTCDLHALQQSMLQASLVQTKTSTQTHPIQSPQHTRFLQLDSHIHSNGGQPQQVHPQTSKVIKDDAAETSKHLQQHLPTKSNFTQLNHDSKNPFVSLGSVCFPESMLTDDRNILSNVDDILAATAAACGVPQQEFVKSTSNEESTSLENSEGSKSRFQPIDVRHMTPNFSSSPAMAAKLQNIHNLSLNGSQITVNFASVSSLQSKTISLDQTNIETSAQIVPNEIGSSSSRIMQKEQEQISSMVKNQSSTSQESEEDNISGNGSVSDMKDPDFVSGGKSLNEESATLDNDFNLVVDGKQAKTELQLSLCSGDKGNEEKQDVPPGSLHKKRGKSKVQKSSVEDENGNHAYQSKRPNSKGTDTGLQLSAGDGYDGCHHEERIRQKIKEVEEKQPEVKMGFIGSFIDFIKSGPKQQFSAPAVRMTSRSRRQFPLTFQACYPHLPSKFQPMPTAAVEASGTSPSRQAENEAKKDLETLPSFSSDDDDSVGGSTDLQKSISTALTALDETADKKNRSEAEKVVAVVKQEALLPPSPEMNVQEKPKPAESLIPANSADGLAKSQLTTAVEEYTDEESSDSGGEGTYKERDEFVVKIEDINLLKVALSAGREPPAIWKVQKALLQKFVPEMRNGKREFAATNSYLGYFGDAKTKYKRIYVKFLENANKKEYVRVCSKKPRIKPAQTVRPIHVKLGTERAIDPPALKSPTAKSPAVKTLTAKGPAAKNPTAKGPATKNPTAKGPTAKDPTAKGPIAKDPTAKGPIAKDPAAKGPTAKDPAAKGLLPKVPTAKNPAAKRPTAKNPAAKRPTAKNPSAKRPTAEGPAVQNPAAERPAVQNPAAEGPAVRNPASEEPVVKHPSVKRPAAKRPAAKISSVEPKLKQPKLKAEPPPKKRKTWKEEHSSCHSESSPEAQTDDDELELPPPFVTRFLNTRAMKETFKNYMELLINIALNPDTCQVLEKGNDVPLLPCMKKIDGMLNENRKRLLSKLHLDKSFKHALESFPELRVITREVKTKSGGSAVSKIKMSGKNYNKHTMQMSKTNPKMCQEFAVEPEKIHLYSLYHSLQHQKYHIYLRCKEEVLSLQKRNRDLRPEEILQLCMKNRKWAEELFEKFGELLNHVQQKCL</sequence>
<dbReference type="GeneID" id="117352050"/>
<dbReference type="OrthoDB" id="8447576at2759"/>
<evidence type="ECO:0000256" key="1">
    <source>
        <dbReference type="SAM" id="MobiDB-lite"/>
    </source>
</evidence>
<feature type="region of interest" description="Disordered" evidence="1">
    <location>
        <begin position="1304"/>
        <end position="1329"/>
    </location>
</feature>
<feature type="region of interest" description="Disordered" evidence="1">
    <location>
        <begin position="570"/>
        <end position="612"/>
    </location>
</feature>
<evidence type="ECO:0000259" key="2">
    <source>
        <dbReference type="Pfam" id="PF13926"/>
    </source>
</evidence>
<evidence type="ECO:0000313" key="3">
    <source>
        <dbReference type="Proteomes" id="UP000515159"/>
    </source>
</evidence>
<feature type="region of interest" description="Disordered" evidence="1">
    <location>
        <begin position="349"/>
        <end position="396"/>
    </location>
</feature>
<feature type="compositionally biased region" description="Polar residues" evidence="1">
    <location>
        <begin position="369"/>
        <end position="396"/>
    </location>
</feature>
<proteinExistence type="predicted"/>
<dbReference type="CTD" id="79832"/>
<feature type="compositionally biased region" description="Basic and acidic residues" evidence="1">
    <location>
        <begin position="1653"/>
        <end position="1672"/>
    </location>
</feature>
<dbReference type="Pfam" id="PF13926">
    <property type="entry name" value="DUF4211"/>
    <property type="match status" value="1"/>
</dbReference>
<dbReference type="InterPro" id="IPR052466">
    <property type="entry name" value="DNA_MethProtect_Complex"/>
</dbReference>
<feature type="region of interest" description="Disordered" evidence="1">
    <location>
        <begin position="912"/>
        <end position="931"/>
    </location>
</feature>
<dbReference type="InterPro" id="IPR025451">
    <property type="entry name" value="DUF4211"/>
</dbReference>
<feature type="compositionally biased region" description="Polar residues" evidence="1">
    <location>
        <begin position="529"/>
        <end position="549"/>
    </location>
</feature>
<name>A0A6P8QAR6_GEOSA</name>
<dbReference type="FunCoup" id="A0A6P8QAR6">
    <property type="interactions" value="2214"/>
</dbReference>
<feature type="domain" description="DUF4211" evidence="2">
    <location>
        <begin position="1683"/>
        <end position="1804"/>
    </location>
</feature>
<feature type="region of interest" description="Disordered" evidence="1">
    <location>
        <begin position="454"/>
        <end position="507"/>
    </location>
</feature>
<accession>A0A6P8QAR6</accession>
<keyword evidence="3" id="KW-1185">Reference proteome</keyword>
<dbReference type="PANTHER" id="PTHR14709">
    <property type="entry name" value="GLUTAMINE AND SERINE-RICH PROTEIN 1-RELATED"/>
    <property type="match status" value="1"/>
</dbReference>
<evidence type="ECO:0000313" key="4">
    <source>
        <dbReference type="RefSeq" id="XP_033783956.1"/>
    </source>
</evidence>
<dbReference type="InParanoid" id="A0A6P8QAR6"/>
<feature type="compositionally biased region" description="Polar residues" evidence="1">
    <location>
        <begin position="1123"/>
        <end position="1139"/>
    </location>
</feature>
<feature type="compositionally biased region" description="Low complexity" evidence="1">
    <location>
        <begin position="491"/>
        <end position="507"/>
    </location>
</feature>
<feature type="region of interest" description="Disordered" evidence="1">
    <location>
        <begin position="527"/>
        <end position="549"/>
    </location>
</feature>
<feature type="region of interest" description="Disordered" evidence="1">
    <location>
        <begin position="996"/>
        <end position="1057"/>
    </location>
</feature>
<feature type="compositionally biased region" description="Basic residues" evidence="1">
    <location>
        <begin position="1102"/>
        <end position="1111"/>
    </location>
</feature>
<feature type="region of interest" description="Disordered" evidence="1">
    <location>
        <begin position="1455"/>
        <end position="1688"/>
    </location>
</feature>
<feature type="compositionally biased region" description="Basic and acidic residues" evidence="1">
    <location>
        <begin position="1239"/>
        <end position="1248"/>
    </location>
</feature>